<feature type="domain" description="Ribosomal RNA small subunit methyltransferase E methyltransferase" evidence="11">
    <location>
        <begin position="74"/>
        <end position="228"/>
    </location>
</feature>
<evidence type="ECO:0000256" key="2">
    <source>
        <dbReference type="ARBA" id="ARBA00005528"/>
    </source>
</evidence>
<organism evidence="13 14">
    <name type="scientific">Aureibacter tunicatorum</name>
    <dbReference type="NCBI Taxonomy" id="866807"/>
    <lineage>
        <taxon>Bacteria</taxon>
        <taxon>Pseudomonadati</taxon>
        <taxon>Bacteroidota</taxon>
        <taxon>Cytophagia</taxon>
        <taxon>Cytophagales</taxon>
        <taxon>Persicobacteraceae</taxon>
        <taxon>Aureibacter</taxon>
    </lineage>
</organism>
<keyword evidence="4 10" id="KW-0698">rRNA processing</keyword>
<evidence type="ECO:0000256" key="5">
    <source>
        <dbReference type="ARBA" id="ARBA00022603"/>
    </source>
</evidence>
<dbReference type="PIRSF" id="PIRSF015601">
    <property type="entry name" value="MTase_slr0722"/>
    <property type="match status" value="1"/>
</dbReference>
<dbReference type="InterPro" id="IPR046886">
    <property type="entry name" value="RsmE_MTase_dom"/>
</dbReference>
<evidence type="ECO:0000256" key="1">
    <source>
        <dbReference type="ARBA" id="ARBA00004496"/>
    </source>
</evidence>
<proteinExistence type="inferred from homology"/>
<comment type="caution">
    <text evidence="13">The sequence shown here is derived from an EMBL/GenBank/DDBJ whole genome shotgun (WGS) entry which is preliminary data.</text>
</comment>
<dbReference type="RefSeq" id="WP_309939282.1">
    <property type="nucleotide sequence ID" value="NZ_AP025305.1"/>
</dbReference>
<dbReference type="NCBIfam" id="TIGR00046">
    <property type="entry name" value="RsmE family RNA methyltransferase"/>
    <property type="match status" value="1"/>
</dbReference>
<gene>
    <name evidence="13" type="ORF">HNQ88_002632</name>
</gene>
<evidence type="ECO:0000256" key="9">
    <source>
        <dbReference type="ARBA" id="ARBA00047944"/>
    </source>
</evidence>
<dbReference type="Gene3D" id="3.40.1280.10">
    <property type="match status" value="1"/>
</dbReference>
<protein>
    <recommendedName>
        <fullName evidence="10">Ribosomal RNA small subunit methyltransferase E</fullName>
        <ecNumber evidence="10">2.1.1.193</ecNumber>
    </recommendedName>
</protein>
<accession>A0AAE3XQK9</accession>
<dbReference type="InterPro" id="IPR029026">
    <property type="entry name" value="tRNA_m1G_MTases_N"/>
</dbReference>
<dbReference type="CDD" id="cd18084">
    <property type="entry name" value="RsmE-like"/>
    <property type="match status" value="1"/>
</dbReference>
<evidence type="ECO:0000259" key="11">
    <source>
        <dbReference type="Pfam" id="PF04452"/>
    </source>
</evidence>
<dbReference type="Pfam" id="PF20260">
    <property type="entry name" value="PUA_4"/>
    <property type="match status" value="1"/>
</dbReference>
<evidence type="ECO:0000256" key="8">
    <source>
        <dbReference type="ARBA" id="ARBA00025699"/>
    </source>
</evidence>
<dbReference type="Pfam" id="PF04452">
    <property type="entry name" value="Methyltrans_RNA"/>
    <property type="match status" value="1"/>
</dbReference>
<name>A0AAE3XQK9_9BACT</name>
<evidence type="ECO:0000256" key="7">
    <source>
        <dbReference type="ARBA" id="ARBA00022691"/>
    </source>
</evidence>
<reference evidence="13" key="1">
    <citation type="submission" date="2023-07" db="EMBL/GenBank/DDBJ databases">
        <title>Genomic Encyclopedia of Type Strains, Phase IV (KMG-IV): sequencing the most valuable type-strain genomes for metagenomic binning, comparative biology and taxonomic classification.</title>
        <authorList>
            <person name="Goeker M."/>
        </authorList>
    </citation>
    <scope>NUCLEOTIDE SEQUENCE</scope>
    <source>
        <strain evidence="13">DSM 26174</strain>
    </source>
</reference>
<dbReference type="InterPro" id="IPR015947">
    <property type="entry name" value="PUA-like_sf"/>
</dbReference>
<dbReference type="GO" id="GO:0005737">
    <property type="term" value="C:cytoplasm"/>
    <property type="evidence" value="ECO:0007669"/>
    <property type="project" value="UniProtKB-SubCell"/>
</dbReference>
<keyword evidence="5 10" id="KW-0489">Methyltransferase</keyword>
<sequence>MTVFYLSEINSNQVTLSESESKHCIRVLRKSIGDTIHLCDGKGSLFECKIIEANPKKCKLDIVNTERFDKPNHYIHIAVAPTKNIDRIEWFVEKSVEFGIQEISFLKTSHSERKSIKLERIEKIAISAMKQSQQWHKPIINDLTNYGDFLPQLDDSYQKLIAYVDLENNHQLKDVAIPNKKICILIGPEGDFSPEEIKNAFALNFKPVGLGKSRLRTETAALAACHTLNLIND</sequence>
<dbReference type="AlphaFoldDB" id="A0AAE3XQK9"/>
<evidence type="ECO:0000256" key="3">
    <source>
        <dbReference type="ARBA" id="ARBA00022490"/>
    </source>
</evidence>
<feature type="domain" description="Ribosomal RNA small subunit methyltransferase E PUA-like" evidence="12">
    <location>
        <begin position="16"/>
        <end position="62"/>
    </location>
</feature>
<evidence type="ECO:0000256" key="10">
    <source>
        <dbReference type="PIRNR" id="PIRNR015601"/>
    </source>
</evidence>
<dbReference type="PANTHER" id="PTHR30027">
    <property type="entry name" value="RIBOSOMAL RNA SMALL SUBUNIT METHYLTRANSFERASE E"/>
    <property type="match status" value="1"/>
</dbReference>
<evidence type="ECO:0000256" key="6">
    <source>
        <dbReference type="ARBA" id="ARBA00022679"/>
    </source>
</evidence>
<dbReference type="Gene3D" id="2.40.240.20">
    <property type="entry name" value="Hypothetical PUA domain-like, domain 1"/>
    <property type="match status" value="1"/>
</dbReference>
<dbReference type="PANTHER" id="PTHR30027:SF3">
    <property type="entry name" value="16S RRNA (URACIL(1498)-N(3))-METHYLTRANSFERASE"/>
    <property type="match status" value="1"/>
</dbReference>
<dbReference type="InterPro" id="IPR029028">
    <property type="entry name" value="Alpha/beta_knot_MTases"/>
</dbReference>
<evidence type="ECO:0000259" key="12">
    <source>
        <dbReference type="Pfam" id="PF20260"/>
    </source>
</evidence>
<evidence type="ECO:0000313" key="14">
    <source>
        <dbReference type="Proteomes" id="UP001185092"/>
    </source>
</evidence>
<keyword evidence="14" id="KW-1185">Reference proteome</keyword>
<dbReference type="InterPro" id="IPR046887">
    <property type="entry name" value="RsmE_PUA-like"/>
</dbReference>
<comment type="catalytic activity">
    <reaction evidence="9 10">
        <text>uridine(1498) in 16S rRNA + S-adenosyl-L-methionine = N(3)-methyluridine(1498) in 16S rRNA + S-adenosyl-L-homocysteine + H(+)</text>
        <dbReference type="Rhea" id="RHEA:42920"/>
        <dbReference type="Rhea" id="RHEA-COMP:10283"/>
        <dbReference type="Rhea" id="RHEA-COMP:10284"/>
        <dbReference type="ChEBI" id="CHEBI:15378"/>
        <dbReference type="ChEBI" id="CHEBI:57856"/>
        <dbReference type="ChEBI" id="CHEBI:59789"/>
        <dbReference type="ChEBI" id="CHEBI:65315"/>
        <dbReference type="ChEBI" id="CHEBI:74502"/>
        <dbReference type="EC" id="2.1.1.193"/>
    </reaction>
</comment>
<keyword evidence="6 10" id="KW-0808">Transferase</keyword>
<dbReference type="Proteomes" id="UP001185092">
    <property type="component" value="Unassembled WGS sequence"/>
</dbReference>
<dbReference type="GO" id="GO:0070475">
    <property type="term" value="P:rRNA base methylation"/>
    <property type="evidence" value="ECO:0007669"/>
    <property type="project" value="TreeGrafter"/>
</dbReference>
<dbReference type="SUPFAM" id="SSF88697">
    <property type="entry name" value="PUA domain-like"/>
    <property type="match status" value="1"/>
</dbReference>
<comment type="similarity">
    <text evidence="2 10">Belongs to the RNA methyltransferase RsmE family.</text>
</comment>
<keyword evidence="3 10" id="KW-0963">Cytoplasm</keyword>
<dbReference type="EMBL" id="JAVDQD010000003">
    <property type="protein sequence ID" value="MDR6239584.1"/>
    <property type="molecule type" value="Genomic_DNA"/>
</dbReference>
<comment type="function">
    <text evidence="8 10">Specifically methylates the N3 position of the uracil ring of uridine 1498 (m3U1498) in 16S rRNA. Acts on the fully assembled 30S ribosomal subunit.</text>
</comment>
<dbReference type="InterPro" id="IPR006700">
    <property type="entry name" value="RsmE"/>
</dbReference>
<comment type="subcellular location">
    <subcellularLocation>
        <location evidence="1 10">Cytoplasm</location>
    </subcellularLocation>
</comment>
<dbReference type="SUPFAM" id="SSF75217">
    <property type="entry name" value="alpha/beta knot"/>
    <property type="match status" value="1"/>
</dbReference>
<dbReference type="GO" id="GO:0070042">
    <property type="term" value="F:rRNA (uridine-N3-)-methyltransferase activity"/>
    <property type="evidence" value="ECO:0007669"/>
    <property type="project" value="TreeGrafter"/>
</dbReference>
<dbReference type="EC" id="2.1.1.193" evidence="10"/>
<dbReference type="NCBIfam" id="NF008702">
    <property type="entry name" value="PRK11713.6-1"/>
    <property type="match status" value="1"/>
</dbReference>
<evidence type="ECO:0000313" key="13">
    <source>
        <dbReference type="EMBL" id="MDR6239584.1"/>
    </source>
</evidence>
<keyword evidence="7 10" id="KW-0949">S-adenosyl-L-methionine</keyword>
<evidence type="ECO:0000256" key="4">
    <source>
        <dbReference type="ARBA" id="ARBA00022552"/>
    </source>
</evidence>